<feature type="region of interest" description="Disordered" evidence="1">
    <location>
        <begin position="1"/>
        <end position="50"/>
    </location>
</feature>
<dbReference type="Proteomes" id="UP000001095">
    <property type="component" value="Unassembled WGS sequence"/>
</dbReference>
<feature type="compositionally biased region" description="Low complexity" evidence="1">
    <location>
        <begin position="30"/>
        <end position="45"/>
    </location>
</feature>
<comment type="caution">
    <text evidence="2">The sequence shown here is derived from an EMBL/GenBank/DDBJ whole genome shotgun (WGS) entry which is preliminary data.</text>
</comment>
<accession>K8PPS0</accession>
<name>K8PPS0_9BRAD</name>
<gene>
    <name evidence="2" type="ORF">HMPREF9696_00342</name>
</gene>
<feature type="region of interest" description="Disordered" evidence="1">
    <location>
        <begin position="81"/>
        <end position="112"/>
    </location>
</feature>
<reference evidence="2 3" key="1">
    <citation type="submission" date="2012-04" db="EMBL/GenBank/DDBJ databases">
        <title>The Genome Sequence of Afipia clevelandensis ATCC 49720.</title>
        <authorList>
            <consortium name="The Broad Institute Genome Sequencing Platform"/>
            <person name="Earl A."/>
            <person name="Ward D."/>
            <person name="Feldgarden M."/>
            <person name="Gevers D."/>
            <person name="Huys G."/>
            <person name="Walker B."/>
            <person name="Young S.K."/>
            <person name="Zeng Q."/>
            <person name="Gargeya S."/>
            <person name="Fitzgerald M."/>
            <person name="Haas B."/>
            <person name="Abouelleil A."/>
            <person name="Alvarado L."/>
            <person name="Arachchi H.M."/>
            <person name="Berlin A."/>
            <person name="Chapman S.B."/>
            <person name="Goldberg J."/>
            <person name="Griggs A."/>
            <person name="Gujja S."/>
            <person name="Hansen M."/>
            <person name="Howarth C."/>
            <person name="Imamovic A."/>
            <person name="Larimer J."/>
            <person name="McCowen C."/>
            <person name="Montmayeur A."/>
            <person name="Murphy C."/>
            <person name="Neiman D."/>
            <person name="Pearson M."/>
            <person name="Priest M."/>
            <person name="Roberts A."/>
            <person name="Saif S."/>
            <person name="Shea T."/>
            <person name="Sisk P."/>
            <person name="Sykes S."/>
            <person name="Wortman J."/>
            <person name="Nusbaum C."/>
            <person name="Birren B."/>
        </authorList>
    </citation>
    <scope>NUCLEOTIDE SEQUENCE [LARGE SCALE GENOMIC DNA]</scope>
    <source>
        <strain evidence="2 3">ATCC 49720</strain>
    </source>
</reference>
<dbReference type="EMBL" id="AGWY01000001">
    <property type="protein sequence ID" value="EKS42799.1"/>
    <property type="molecule type" value="Genomic_DNA"/>
</dbReference>
<feature type="region of interest" description="Disordered" evidence="1">
    <location>
        <begin position="163"/>
        <end position="187"/>
    </location>
</feature>
<evidence type="ECO:0000256" key="1">
    <source>
        <dbReference type="SAM" id="MobiDB-lite"/>
    </source>
</evidence>
<proteinExistence type="predicted"/>
<sequence length="215" mass="23354">MPKRPSSAPPKKRAVRKVARKTAVKKAARKTAAGKTAKKPAAARPETAKRYRTQVLNEHPGNLVVDASDHAAIEAIDLKQAKASRASHVRKRSAADRSAMPEAGETPAGSMIERVSSAIERELTKIERLVGNPERLAPAHRIEAESRARVLASLARTLKEVMRLREQERGVDDKKAADDDAMPRDLDEFRRELSRRLEGLVAAAAPVSAGGNEPG</sequence>
<dbReference type="AlphaFoldDB" id="K8PPS0"/>
<evidence type="ECO:0000313" key="3">
    <source>
        <dbReference type="Proteomes" id="UP000001095"/>
    </source>
</evidence>
<organism evidence="2 3">
    <name type="scientific">Afipia clevelandensis ATCC 49720</name>
    <dbReference type="NCBI Taxonomy" id="883079"/>
    <lineage>
        <taxon>Bacteria</taxon>
        <taxon>Pseudomonadati</taxon>
        <taxon>Pseudomonadota</taxon>
        <taxon>Alphaproteobacteria</taxon>
        <taxon>Hyphomicrobiales</taxon>
        <taxon>Nitrobacteraceae</taxon>
        <taxon>Afipia</taxon>
    </lineage>
</organism>
<keyword evidence="3" id="KW-1185">Reference proteome</keyword>
<evidence type="ECO:0000313" key="2">
    <source>
        <dbReference type="EMBL" id="EKS42799.1"/>
    </source>
</evidence>
<feature type="compositionally biased region" description="Basic residues" evidence="1">
    <location>
        <begin position="10"/>
        <end position="29"/>
    </location>
</feature>
<dbReference type="HOGENOM" id="CLU_1146299_0_0_5"/>
<protein>
    <submittedName>
        <fullName evidence="2">Uncharacterized protein</fullName>
    </submittedName>
</protein>
<dbReference type="PATRIC" id="fig|883079.3.peg.356"/>